<keyword evidence="2" id="KW-1185">Reference proteome</keyword>
<name>A0A9D4H5D2_DREPO</name>
<dbReference type="AlphaFoldDB" id="A0A9D4H5D2"/>
<organism evidence="1 2">
    <name type="scientific">Dreissena polymorpha</name>
    <name type="common">Zebra mussel</name>
    <name type="synonym">Mytilus polymorpha</name>
    <dbReference type="NCBI Taxonomy" id="45954"/>
    <lineage>
        <taxon>Eukaryota</taxon>
        <taxon>Metazoa</taxon>
        <taxon>Spiralia</taxon>
        <taxon>Lophotrochozoa</taxon>
        <taxon>Mollusca</taxon>
        <taxon>Bivalvia</taxon>
        <taxon>Autobranchia</taxon>
        <taxon>Heteroconchia</taxon>
        <taxon>Euheterodonta</taxon>
        <taxon>Imparidentia</taxon>
        <taxon>Neoheterodontei</taxon>
        <taxon>Myida</taxon>
        <taxon>Dreissenoidea</taxon>
        <taxon>Dreissenidae</taxon>
        <taxon>Dreissena</taxon>
    </lineage>
</organism>
<protein>
    <submittedName>
        <fullName evidence="1">Uncharacterized protein</fullName>
    </submittedName>
</protein>
<evidence type="ECO:0000313" key="2">
    <source>
        <dbReference type="Proteomes" id="UP000828390"/>
    </source>
</evidence>
<sequence>MDTVESVSWEEAVLGVYAGDNENAPSAFHRQFNGPSVGCLNFEIRVRGTPEIF</sequence>
<accession>A0A9D4H5D2</accession>
<comment type="caution">
    <text evidence="1">The sequence shown here is derived from an EMBL/GenBank/DDBJ whole genome shotgun (WGS) entry which is preliminary data.</text>
</comment>
<evidence type="ECO:0000313" key="1">
    <source>
        <dbReference type="EMBL" id="KAH3825632.1"/>
    </source>
</evidence>
<dbReference type="EMBL" id="JAIWYP010000005">
    <property type="protein sequence ID" value="KAH3825632.1"/>
    <property type="molecule type" value="Genomic_DNA"/>
</dbReference>
<reference evidence="1" key="2">
    <citation type="submission" date="2020-11" db="EMBL/GenBank/DDBJ databases">
        <authorList>
            <person name="McCartney M.A."/>
            <person name="Auch B."/>
            <person name="Kono T."/>
            <person name="Mallez S."/>
            <person name="Becker A."/>
            <person name="Gohl D.M."/>
            <person name="Silverstein K.A.T."/>
            <person name="Koren S."/>
            <person name="Bechman K.B."/>
            <person name="Herman A."/>
            <person name="Abrahante J.E."/>
            <person name="Garbe J."/>
        </authorList>
    </citation>
    <scope>NUCLEOTIDE SEQUENCE</scope>
    <source>
        <strain evidence="1">Duluth1</strain>
        <tissue evidence="1">Whole animal</tissue>
    </source>
</reference>
<proteinExistence type="predicted"/>
<gene>
    <name evidence="1" type="ORF">DPMN_127513</name>
</gene>
<dbReference type="Proteomes" id="UP000828390">
    <property type="component" value="Unassembled WGS sequence"/>
</dbReference>
<reference evidence="1" key="1">
    <citation type="journal article" date="2019" name="bioRxiv">
        <title>The Genome of the Zebra Mussel, Dreissena polymorpha: A Resource for Invasive Species Research.</title>
        <authorList>
            <person name="McCartney M.A."/>
            <person name="Auch B."/>
            <person name="Kono T."/>
            <person name="Mallez S."/>
            <person name="Zhang Y."/>
            <person name="Obille A."/>
            <person name="Becker A."/>
            <person name="Abrahante J.E."/>
            <person name="Garbe J."/>
            <person name="Badalamenti J.P."/>
            <person name="Herman A."/>
            <person name="Mangelson H."/>
            <person name="Liachko I."/>
            <person name="Sullivan S."/>
            <person name="Sone E.D."/>
            <person name="Koren S."/>
            <person name="Silverstein K.A.T."/>
            <person name="Beckman K.B."/>
            <person name="Gohl D.M."/>
        </authorList>
    </citation>
    <scope>NUCLEOTIDE SEQUENCE</scope>
    <source>
        <strain evidence="1">Duluth1</strain>
        <tissue evidence="1">Whole animal</tissue>
    </source>
</reference>